<dbReference type="InterPro" id="IPR027417">
    <property type="entry name" value="P-loop_NTPase"/>
</dbReference>
<dbReference type="OrthoDB" id="9804819at2"/>
<evidence type="ECO:0000256" key="3">
    <source>
        <dbReference type="ARBA" id="ARBA00022840"/>
    </source>
</evidence>
<dbReference type="InterPro" id="IPR003439">
    <property type="entry name" value="ABC_transporter-like_ATP-bd"/>
</dbReference>
<dbReference type="PROSITE" id="PS00211">
    <property type="entry name" value="ABC_TRANSPORTER_1"/>
    <property type="match status" value="1"/>
</dbReference>
<dbReference type="KEGG" id="fsa:C5Q98_02765"/>
<dbReference type="Gene3D" id="3.40.50.300">
    <property type="entry name" value="P-loop containing nucleotide triphosphate hydrolases"/>
    <property type="match status" value="1"/>
</dbReference>
<protein>
    <submittedName>
        <fullName evidence="5">Lantibiotic ABC transporter ATP-binding protein</fullName>
    </submittedName>
</protein>
<dbReference type="AlphaFoldDB" id="A0A2S0KMJ6"/>
<proteinExistence type="predicted"/>
<sequence length="234" mass="26481">MNSITVNNITKKYMNNFVLDNVSFSLEKGKVYGLLGKNGAGKTTLLKIITKLIPLKMYNQKVKISDDNENIAALISNPSCYMNLSVKDNLSIYSMLYYKNKDEREKEIEKIIKDFTLESMLRKKANELSLGMLQKLKLALSFITNSNIVILDEPFNGLDIESTVILKEKIKESKKLGKTIIITSHNTEQLEKICDSFAILHQAKIINVSKEKLEKGSLEEIYCDILAGGKTYVN</sequence>
<accession>A0A2S0KMJ6</accession>
<dbReference type="SUPFAM" id="SSF52540">
    <property type="entry name" value="P-loop containing nucleoside triphosphate hydrolases"/>
    <property type="match status" value="1"/>
</dbReference>
<evidence type="ECO:0000313" key="5">
    <source>
        <dbReference type="EMBL" id="AVM42219.1"/>
    </source>
</evidence>
<keyword evidence="2" id="KW-0547">Nucleotide-binding</keyword>
<evidence type="ECO:0000256" key="1">
    <source>
        <dbReference type="ARBA" id="ARBA00022448"/>
    </source>
</evidence>
<gene>
    <name evidence="5" type="ORF">C5Q98_02765</name>
</gene>
<dbReference type="GO" id="GO:0016887">
    <property type="term" value="F:ATP hydrolysis activity"/>
    <property type="evidence" value="ECO:0007669"/>
    <property type="project" value="InterPro"/>
</dbReference>
<evidence type="ECO:0000256" key="2">
    <source>
        <dbReference type="ARBA" id="ARBA00022741"/>
    </source>
</evidence>
<keyword evidence="6" id="KW-1185">Reference proteome</keyword>
<keyword evidence="1" id="KW-0813">Transport</keyword>
<dbReference type="InterPro" id="IPR003593">
    <property type="entry name" value="AAA+_ATPase"/>
</dbReference>
<name>A0A2S0KMJ6_9FIRM</name>
<dbReference type="RefSeq" id="WP_106012203.1">
    <property type="nucleotide sequence ID" value="NZ_CP027226.1"/>
</dbReference>
<dbReference type="PANTHER" id="PTHR42939">
    <property type="entry name" value="ABC TRANSPORTER ATP-BINDING PROTEIN ALBC-RELATED"/>
    <property type="match status" value="1"/>
</dbReference>
<dbReference type="GO" id="GO:0005524">
    <property type="term" value="F:ATP binding"/>
    <property type="evidence" value="ECO:0007669"/>
    <property type="project" value="UniProtKB-KW"/>
</dbReference>
<dbReference type="PANTHER" id="PTHR42939:SF1">
    <property type="entry name" value="ABC TRANSPORTER ATP-BINDING PROTEIN ALBC-RELATED"/>
    <property type="match status" value="1"/>
</dbReference>
<dbReference type="Pfam" id="PF00005">
    <property type="entry name" value="ABC_tran"/>
    <property type="match status" value="1"/>
</dbReference>
<feature type="domain" description="ABC transporter" evidence="4">
    <location>
        <begin position="4"/>
        <end position="227"/>
    </location>
</feature>
<dbReference type="EMBL" id="CP027226">
    <property type="protein sequence ID" value="AVM42219.1"/>
    <property type="molecule type" value="Genomic_DNA"/>
</dbReference>
<dbReference type="PROSITE" id="PS50893">
    <property type="entry name" value="ABC_TRANSPORTER_2"/>
    <property type="match status" value="1"/>
</dbReference>
<dbReference type="SMART" id="SM00382">
    <property type="entry name" value="AAA"/>
    <property type="match status" value="1"/>
</dbReference>
<evidence type="ECO:0000259" key="4">
    <source>
        <dbReference type="PROSITE" id="PS50893"/>
    </source>
</evidence>
<evidence type="ECO:0000313" key="6">
    <source>
        <dbReference type="Proteomes" id="UP000237947"/>
    </source>
</evidence>
<organism evidence="5 6">
    <name type="scientific">Fastidiosipila sanguinis</name>
    <dbReference type="NCBI Taxonomy" id="236753"/>
    <lineage>
        <taxon>Bacteria</taxon>
        <taxon>Bacillati</taxon>
        <taxon>Bacillota</taxon>
        <taxon>Clostridia</taxon>
        <taxon>Eubacteriales</taxon>
        <taxon>Oscillospiraceae</taxon>
        <taxon>Fastidiosipila</taxon>
    </lineage>
</organism>
<dbReference type="InterPro" id="IPR017871">
    <property type="entry name" value="ABC_transporter-like_CS"/>
</dbReference>
<dbReference type="InterPro" id="IPR051782">
    <property type="entry name" value="ABC_Transporter_VariousFunc"/>
</dbReference>
<reference evidence="6" key="1">
    <citation type="submission" date="2018-02" db="EMBL/GenBank/DDBJ databases">
        <authorList>
            <person name="Holder M.E."/>
            <person name="Ajami N.J."/>
            <person name="Petrosino J.F."/>
        </authorList>
    </citation>
    <scope>NUCLEOTIDE SEQUENCE [LARGE SCALE GENOMIC DNA]</scope>
    <source>
        <strain evidence="6">CCUG 47711</strain>
    </source>
</reference>
<keyword evidence="3 5" id="KW-0067">ATP-binding</keyword>
<dbReference type="Proteomes" id="UP000237947">
    <property type="component" value="Chromosome"/>
</dbReference>